<evidence type="ECO:0000256" key="6">
    <source>
        <dbReference type="ARBA" id="ARBA00023125"/>
    </source>
</evidence>
<evidence type="ECO:0000256" key="2">
    <source>
        <dbReference type="ARBA" id="ARBA00022670"/>
    </source>
</evidence>
<evidence type="ECO:0000256" key="7">
    <source>
        <dbReference type="ARBA" id="ARBA00023239"/>
    </source>
</evidence>
<keyword evidence="7" id="KW-0456">Lyase</keyword>
<sequence>MCGRYATTRSEADLEDLFEAVSVAEQTAPSWNVAPTDPVPVIRVSATHEARVVDRARWGLVPPWAKDLRTGARMINARAETVATSRAFAPSFARRRCLVPADGWFEWVERKPHYMTPADGSVLAFAGIWTTWGPDAVLTCSVLTTAAVGGLARIHDRMPLILPASRWPTWLAGGGDPAELLTPLSPAELEAIEIRPVRPEVGNVRNNGPHLLEPPASPEVTPATLF</sequence>
<dbReference type="GO" id="GO:0106300">
    <property type="term" value="P:protein-DNA covalent cross-linking repair"/>
    <property type="evidence" value="ECO:0007669"/>
    <property type="project" value="InterPro"/>
</dbReference>
<dbReference type="AlphaFoldDB" id="A0A7W7G5G7"/>
<evidence type="ECO:0000313" key="10">
    <source>
        <dbReference type="EMBL" id="MBB4696952.1"/>
    </source>
</evidence>
<comment type="similarity">
    <text evidence="1 8">Belongs to the SOS response-associated peptidase family.</text>
</comment>
<dbReference type="Pfam" id="PF02586">
    <property type="entry name" value="SRAP"/>
    <property type="match status" value="1"/>
</dbReference>
<dbReference type="Gene3D" id="3.90.1680.10">
    <property type="entry name" value="SOS response associated peptidase-like"/>
    <property type="match status" value="1"/>
</dbReference>
<dbReference type="InterPro" id="IPR036590">
    <property type="entry name" value="SRAP-like"/>
</dbReference>
<keyword evidence="6" id="KW-0238">DNA-binding</keyword>
<accession>A0A7W7G5G7</accession>
<evidence type="ECO:0000256" key="1">
    <source>
        <dbReference type="ARBA" id="ARBA00008136"/>
    </source>
</evidence>
<dbReference type="Proteomes" id="UP000542742">
    <property type="component" value="Unassembled WGS sequence"/>
</dbReference>
<reference evidence="10 11" key="1">
    <citation type="submission" date="2020-08" db="EMBL/GenBank/DDBJ databases">
        <title>Sequencing the genomes of 1000 actinobacteria strains.</title>
        <authorList>
            <person name="Klenk H.-P."/>
        </authorList>
    </citation>
    <scope>NUCLEOTIDE SEQUENCE [LARGE SCALE GENOMIC DNA]</scope>
    <source>
        <strain evidence="10 11">DSM 45518</strain>
    </source>
</reference>
<evidence type="ECO:0000313" key="11">
    <source>
        <dbReference type="Proteomes" id="UP000542742"/>
    </source>
</evidence>
<protein>
    <recommendedName>
        <fullName evidence="8">Abasic site processing protein</fullName>
        <ecNumber evidence="8">3.4.-.-</ecNumber>
    </recommendedName>
</protein>
<proteinExistence type="inferred from homology"/>
<evidence type="ECO:0000256" key="4">
    <source>
        <dbReference type="ARBA" id="ARBA00022801"/>
    </source>
</evidence>
<keyword evidence="2 8" id="KW-0645">Protease</keyword>
<evidence type="ECO:0000256" key="9">
    <source>
        <dbReference type="SAM" id="MobiDB-lite"/>
    </source>
</evidence>
<dbReference type="EMBL" id="JACHMF010000001">
    <property type="protein sequence ID" value="MBB4696952.1"/>
    <property type="molecule type" value="Genomic_DNA"/>
</dbReference>
<dbReference type="GO" id="GO:0003697">
    <property type="term" value="F:single-stranded DNA binding"/>
    <property type="evidence" value="ECO:0007669"/>
    <property type="project" value="InterPro"/>
</dbReference>
<feature type="region of interest" description="Disordered" evidence="9">
    <location>
        <begin position="206"/>
        <end position="226"/>
    </location>
</feature>
<dbReference type="InterPro" id="IPR003738">
    <property type="entry name" value="SRAP"/>
</dbReference>
<evidence type="ECO:0000256" key="5">
    <source>
        <dbReference type="ARBA" id="ARBA00023124"/>
    </source>
</evidence>
<keyword evidence="11" id="KW-1185">Reference proteome</keyword>
<dbReference type="EC" id="3.4.-.-" evidence="8"/>
<organism evidence="10 11">
    <name type="scientific">Paractinoplanes abujensis</name>
    <dbReference type="NCBI Taxonomy" id="882441"/>
    <lineage>
        <taxon>Bacteria</taxon>
        <taxon>Bacillati</taxon>
        <taxon>Actinomycetota</taxon>
        <taxon>Actinomycetes</taxon>
        <taxon>Micromonosporales</taxon>
        <taxon>Micromonosporaceae</taxon>
        <taxon>Paractinoplanes</taxon>
    </lineage>
</organism>
<keyword evidence="4 8" id="KW-0378">Hydrolase</keyword>
<dbReference type="RefSeq" id="WP_184955133.1">
    <property type="nucleotide sequence ID" value="NZ_BOMC01000020.1"/>
</dbReference>
<evidence type="ECO:0000256" key="8">
    <source>
        <dbReference type="RuleBase" id="RU364100"/>
    </source>
</evidence>
<evidence type="ECO:0000256" key="3">
    <source>
        <dbReference type="ARBA" id="ARBA00022763"/>
    </source>
</evidence>
<keyword evidence="5" id="KW-0190">Covalent protein-DNA linkage</keyword>
<gene>
    <name evidence="10" type="ORF">BKA14_007100</name>
</gene>
<dbReference type="SUPFAM" id="SSF143081">
    <property type="entry name" value="BB1717-like"/>
    <property type="match status" value="1"/>
</dbReference>
<keyword evidence="3" id="KW-0227">DNA damage</keyword>
<comment type="caution">
    <text evidence="10">The sequence shown here is derived from an EMBL/GenBank/DDBJ whole genome shotgun (WGS) entry which is preliminary data.</text>
</comment>
<dbReference type="GO" id="GO:0008233">
    <property type="term" value="F:peptidase activity"/>
    <property type="evidence" value="ECO:0007669"/>
    <property type="project" value="UniProtKB-KW"/>
</dbReference>
<dbReference type="PANTHER" id="PTHR13604:SF0">
    <property type="entry name" value="ABASIC SITE PROCESSING PROTEIN HMCES"/>
    <property type="match status" value="1"/>
</dbReference>
<dbReference type="PANTHER" id="PTHR13604">
    <property type="entry name" value="DC12-RELATED"/>
    <property type="match status" value="1"/>
</dbReference>
<dbReference type="GO" id="GO:0016829">
    <property type="term" value="F:lyase activity"/>
    <property type="evidence" value="ECO:0007669"/>
    <property type="project" value="UniProtKB-KW"/>
</dbReference>
<dbReference type="GO" id="GO:0006508">
    <property type="term" value="P:proteolysis"/>
    <property type="evidence" value="ECO:0007669"/>
    <property type="project" value="UniProtKB-KW"/>
</dbReference>
<name>A0A7W7G5G7_9ACTN</name>